<evidence type="ECO:0000256" key="1">
    <source>
        <dbReference type="SAM" id="MobiDB-lite"/>
    </source>
</evidence>
<dbReference type="EMBL" id="BAAAHU010000034">
    <property type="protein sequence ID" value="GAA1011801.1"/>
    <property type="molecule type" value="Genomic_DNA"/>
</dbReference>
<protein>
    <submittedName>
        <fullName evidence="2">Uncharacterized protein</fullName>
    </submittedName>
</protein>
<evidence type="ECO:0000313" key="3">
    <source>
        <dbReference type="Proteomes" id="UP001501072"/>
    </source>
</evidence>
<keyword evidence="3" id="KW-1185">Reference proteome</keyword>
<gene>
    <name evidence="2" type="ORF">GCM10009564_33650</name>
</gene>
<evidence type="ECO:0000313" key="2">
    <source>
        <dbReference type="EMBL" id="GAA1011801.1"/>
    </source>
</evidence>
<dbReference type="Proteomes" id="UP001501072">
    <property type="component" value="Unassembled WGS sequence"/>
</dbReference>
<proteinExistence type="predicted"/>
<comment type="caution">
    <text evidence="2">The sequence shown here is derived from an EMBL/GenBank/DDBJ whole genome shotgun (WGS) entry which is preliminary data.</text>
</comment>
<reference evidence="3" key="1">
    <citation type="journal article" date="2019" name="Int. J. Syst. Evol. Microbiol.">
        <title>The Global Catalogue of Microorganisms (GCM) 10K type strain sequencing project: providing services to taxonomists for standard genome sequencing and annotation.</title>
        <authorList>
            <consortium name="The Broad Institute Genomics Platform"/>
            <consortium name="The Broad Institute Genome Sequencing Center for Infectious Disease"/>
            <person name="Wu L."/>
            <person name="Ma J."/>
        </authorList>
    </citation>
    <scope>NUCLEOTIDE SEQUENCE [LARGE SCALE GENOMIC DNA]</scope>
    <source>
        <strain evidence="3">JCM 11269</strain>
    </source>
</reference>
<accession>A0ABP4DIP6</accession>
<sequence length="128" mass="13502">MPVHVRAGLCGVLSCAASGRTGHVLRVGRRADRERPCAPAGPLPVVVGLGHGRRMGRRGELECAGPGDGRCPYGRSGAPEPGVPVYRCADCRERWELDELVPERRTEEDDGPTPPWGDPGEAGRGAAA</sequence>
<feature type="region of interest" description="Disordered" evidence="1">
    <location>
        <begin position="99"/>
        <end position="128"/>
    </location>
</feature>
<name>A0ABP4DIP6_9ACTN</name>
<organism evidence="2 3">
    <name type="scientific">Streptomyces thermogriseus</name>
    <dbReference type="NCBI Taxonomy" id="75292"/>
    <lineage>
        <taxon>Bacteria</taxon>
        <taxon>Bacillati</taxon>
        <taxon>Actinomycetota</taxon>
        <taxon>Actinomycetes</taxon>
        <taxon>Kitasatosporales</taxon>
        <taxon>Streptomycetaceae</taxon>
        <taxon>Streptomyces</taxon>
    </lineage>
</organism>